<evidence type="ECO:0000313" key="5">
    <source>
        <dbReference type="EMBL" id="MBW8486568.1"/>
    </source>
</evidence>
<reference evidence="5 6" key="1">
    <citation type="submission" date="2021-07" db="EMBL/GenBank/DDBJ databases">
        <title>Actinomadura sp. PM05-2 isolated from lichen.</title>
        <authorList>
            <person name="Somphong A."/>
            <person name="Phongsopitanun W."/>
            <person name="Tanasupawat S."/>
            <person name="Peongsungnone V."/>
        </authorList>
    </citation>
    <scope>NUCLEOTIDE SEQUENCE [LARGE SCALE GENOMIC DNA]</scope>
    <source>
        <strain evidence="5 6">PM05-2</strain>
    </source>
</reference>
<keyword evidence="2" id="KW-0238">DNA-binding</keyword>
<dbReference type="Gene3D" id="1.10.10.10">
    <property type="entry name" value="Winged helix-like DNA-binding domain superfamily/Winged helix DNA-binding domain"/>
    <property type="match status" value="1"/>
</dbReference>
<name>A0ABS7G1J8_9ACTN</name>
<dbReference type="PROSITE" id="PS01117">
    <property type="entry name" value="HTH_MARR_1"/>
    <property type="match status" value="1"/>
</dbReference>
<feature type="domain" description="HTH marR-type" evidence="4">
    <location>
        <begin position="19"/>
        <end position="151"/>
    </location>
</feature>
<proteinExistence type="predicted"/>
<dbReference type="InterPro" id="IPR036388">
    <property type="entry name" value="WH-like_DNA-bd_sf"/>
</dbReference>
<comment type="caution">
    <text evidence="5">The sequence shown here is derived from an EMBL/GenBank/DDBJ whole genome shotgun (WGS) entry which is preliminary data.</text>
</comment>
<evidence type="ECO:0000256" key="3">
    <source>
        <dbReference type="ARBA" id="ARBA00023163"/>
    </source>
</evidence>
<dbReference type="RefSeq" id="WP_220169801.1">
    <property type="nucleotide sequence ID" value="NZ_JAIBOA010000024.1"/>
</dbReference>
<keyword evidence="6" id="KW-1185">Reference proteome</keyword>
<dbReference type="SMART" id="SM00347">
    <property type="entry name" value="HTH_MARR"/>
    <property type="match status" value="1"/>
</dbReference>
<dbReference type="EMBL" id="JAIBOA010000024">
    <property type="protein sequence ID" value="MBW8486568.1"/>
    <property type="molecule type" value="Genomic_DNA"/>
</dbReference>
<dbReference type="InterPro" id="IPR023187">
    <property type="entry name" value="Tscrpt_reg_MarR-type_CS"/>
</dbReference>
<evidence type="ECO:0000313" key="6">
    <source>
        <dbReference type="Proteomes" id="UP000774570"/>
    </source>
</evidence>
<evidence type="ECO:0000256" key="1">
    <source>
        <dbReference type="ARBA" id="ARBA00023015"/>
    </source>
</evidence>
<dbReference type="InterPro" id="IPR036390">
    <property type="entry name" value="WH_DNA-bd_sf"/>
</dbReference>
<protein>
    <submittedName>
        <fullName evidence="5">MarR family transcriptional regulator</fullName>
    </submittedName>
</protein>
<dbReference type="InterPro" id="IPR000835">
    <property type="entry name" value="HTH_MarR-typ"/>
</dbReference>
<evidence type="ECO:0000259" key="4">
    <source>
        <dbReference type="PROSITE" id="PS50995"/>
    </source>
</evidence>
<organism evidence="5 6">
    <name type="scientific">Actinomadura parmotrematis</name>
    <dbReference type="NCBI Taxonomy" id="2864039"/>
    <lineage>
        <taxon>Bacteria</taxon>
        <taxon>Bacillati</taxon>
        <taxon>Actinomycetota</taxon>
        <taxon>Actinomycetes</taxon>
        <taxon>Streptosporangiales</taxon>
        <taxon>Thermomonosporaceae</taxon>
        <taxon>Actinomadura</taxon>
    </lineage>
</organism>
<dbReference type="PROSITE" id="PS50995">
    <property type="entry name" value="HTH_MARR_2"/>
    <property type="match status" value="1"/>
</dbReference>
<evidence type="ECO:0000256" key="2">
    <source>
        <dbReference type="ARBA" id="ARBA00023125"/>
    </source>
</evidence>
<dbReference type="PANTHER" id="PTHR33164:SF43">
    <property type="entry name" value="HTH-TYPE TRANSCRIPTIONAL REPRESSOR YETL"/>
    <property type="match status" value="1"/>
</dbReference>
<dbReference type="Pfam" id="PF01047">
    <property type="entry name" value="MarR"/>
    <property type="match status" value="1"/>
</dbReference>
<keyword evidence="1" id="KW-0805">Transcription regulation</keyword>
<keyword evidence="3" id="KW-0804">Transcription</keyword>
<dbReference type="PANTHER" id="PTHR33164">
    <property type="entry name" value="TRANSCRIPTIONAL REGULATOR, MARR FAMILY"/>
    <property type="match status" value="1"/>
</dbReference>
<dbReference type="Proteomes" id="UP000774570">
    <property type="component" value="Unassembled WGS sequence"/>
</dbReference>
<accession>A0ABS7G1J8</accession>
<dbReference type="SUPFAM" id="SSF46785">
    <property type="entry name" value="Winged helix' DNA-binding domain"/>
    <property type="match status" value="1"/>
</dbReference>
<sequence length="162" mass="17916">MDPNELGFGDLSALGPLEEWPIGRLFAAAARKSGPVFMRMVESHGVSPAGFLLLRVLSGCDGARAGDVARNLMITPASVTSVADTLERDGLLERRRDGEDRRVVRLHITESGLAVVKVTNEAMAPDFWHLYNVVDPEDEPAVRRFLLRLIDRFDDFLEGERG</sequence>
<gene>
    <name evidence="5" type="ORF">K1Y72_29660</name>
</gene>
<dbReference type="InterPro" id="IPR039422">
    <property type="entry name" value="MarR/SlyA-like"/>
</dbReference>